<reference evidence="2" key="2">
    <citation type="journal article" date="2015" name="Data Brief">
        <title>Shoot transcriptome of the giant reed, Arundo donax.</title>
        <authorList>
            <person name="Barrero R.A."/>
            <person name="Guerrero F.D."/>
            <person name="Moolhuijzen P."/>
            <person name="Goolsby J.A."/>
            <person name="Tidwell J."/>
            <person name="Bellgard S.E."/>
            <person name="Bellgard M.I."/>
        </authorList>
    </citation>
    <scope>NUCLEOTIDE SEQUENCE</scope>
    <source>
        <tissue evidence="2">Shoot tissue taken approximately 20 cm above the soil surface</tissue>
    </source>
</reference>
<name>A0A0A9E0A4_ARUDO</name>
<feature type="compositionally biased region" description="Low complexity" evidence="1">
    <location>
        <begin position="109"/>
        <end position="118"/>
    </location>
</feature>
<accession>A0A0A9E0A4</accession>
<protein>
    <submittedName>
        <fullName evidence="2">Uncharacterized protein</fullName>
    </submittedName>
</protein>
<reference evidence="2" key="1">
    <citation type="submission" date="2014-09" db="EMBL/GenBank/DDBJ databases">
        <authorList>
            <person name="Magalhaes I.L.F."/>
            <person name="Oliveira U."/>
            <person name="Santos F.R."/>
            <person name="Vidigal T.H.D.A."/>
            <person name="Brescovit A.D."/>
            <person name="Santos A.J."/>
        </authorList>
    </citation>
    <scope>NUCLEOTIDE SEQUENCE</scope>
    <source>
        <tissue evidence="2">Shoot tissue taken approximately 20 cm above the soil surface</tissue>
    </source>
</reference>
<sequence>MVYFRILEVHAHDPWIRPQNEDKRIISMVVLMIITRWGERQRGRVLEPPSLSTRTNCDCCRPAAKHGAPRRPRYRRQLNRGRLSDGWGEVELVAGGEGPGAGRRHAGRVRAAGGSRES</sequence>
<dbReference type="AlphaFoldDB" id="A0A0A9E0A4"/>
<evidence type="ECO:0000313" key="2">
    <source>
        <dbReference type="EMBL" id="JAD94219.1"/>
    </source>
</evidence>
<feature type="region of interest" description="Disordered" evidence="1">
    <location>
        <begin position="94"/>
        <end position="118"/>
    </location>
</feature>
<dbReference type="EMBL" id="GBRH01203676">
    <property type="protein sequence ID" value="JAD94219.1"/>
    <property type="molecule type" value="Transcribed_RNA"/>
</dbReference>
<proteinExistence type="predicted"/>
<evidence type="ECO:0000256" key="1">
    <source>
        <dbReference type="SAM" id="MobiDB-lite"/>
    </source>
</evidence>
<organism evidence="2">
    <name type="scientific">Arundo donax</name>
    <name type="common">Giant reed</name>
    <name type="synonym">Donax arundinaceus</name>
    <dbReference type="NCBI Taxonomy" id="35708"/>
    <lineage>
        <taxon>Eukaryota</taxon>
        <taxon>Viridiplantae</taxon>
        <taxon>Streptophyta</taxon>
        <taxon>Embryophyta</taxon>
        <taxon>Tracheophyta</taxon>
        <taxon>Spermatophyta</taxon>
        <taxon>Magnoliopsida</taxon>
        <taxon>Liliopsida</taxon>
        <taxon>Poales</taxon>
        <taxon>Poaceae</taxon>
        <taxon>PACMAD clade</taxon>
        <taxon>Arundinoideae</taxon>
        <taxon>Arundineae</taxon>
        <taxon>Arundo</taxon>
    </lineage>
</organism>